<keyword evidence="4" id="KW-0862">Zinc</keyword>
<dbReference type="RefSeq" id="XP_004833323.1">
    <property type="nucleotide sequence ID" value="XM_004833266.1"/>
</dbReference>
<evidence type="ECO:0000259" key="7">
    <source>
        <dbReference type="PROSITE" id="PS50115"/>
    </source>
</evidence>
<comment type="caution">
    <text evidence="8">The sequence shown here is derived from an EMBL/GenBank/DDBJ whole genome shotgun (WGS) entry which is preliminary data.</text>
</comment>
<dbReference type="PANTHER" id="PTHR46395">
    <property type="entry name" value="ADP-RIBOSYLATION FACTOR GTPASE-ACTIVATING PROTEIN 1"/>
    <property type="match status" value="1"/>
</dbReference>
<dbReference type="GO" id="GO:0005096">
    <property type="term" value="F:GTPase activator activity"/>
    <property type="evidence" value="ECO:0007669"/>
    <property type="project" value="UniProtKB-KW"/>
</dbReference>
<feature type="domain" description="Arf-GAP" evidence="7">
    <location>
        <begin position="12"/>
        <end position="93"/>
    </location>
</feature>
<dbReference type="PRINTS" id="PR00405">
    <property type="entry name" value="REVINTRACTNG"/>
</dbReference>
<accession>L1LEV0</accession>
<keyword evidence="3 5" id="KW-0863">Zinc-finger</keyword>
<dbReference type="PROSITE" id="PS50115">
    <property type="entry name" value="ARFGAP"/>
    <property type="match status" value="1"/>
</dbReference>
<keyword evidence="2" id="KW-0479">Metal-binding</keyword>
<gene>
    <name evidence="8" type="ORF">BEWA_039090</name>
</gene>
<dbReference type="OrthoDB" id="983479at2759"/>
<evidence type="ECO:0000256" key="3">
    <source>
        <dbReference type="ARBA" id="ARBA00022771"/>
    </source>
</evidence>
<evidence type="ECO:0000256" key="6">
    <source>
        <dbReference type="SAM" id="MobiDB-lite"/>
    </source>
</evidence>
<dbReference type="EMBL" id="ACOU01000002">
    <property type="protein sequence ID" value="EKX73871.1"/>
    <property type="molecule type" value="Genomic_DNA"/>
</dbReference>
<dbReference type="SMART" id="SM00105">
    <property type="entry name" value="ArfGap"/>
    <property type="match status" value="1"/>
</dbReference>
<dbReference type="PANTHER" id="PTHR46395:SF1">
    <property type="entry name" value="ADP-RIBOSYLATION FACTOR GTPASE-ACTIVATING PROTEIN 1"/>
    <property type="match status" value="1"/>
</dbReference>
<feature type="compositionally biased region" description="Basic and acidic residues" evidence="6">
    <location>
        <begin position="314"/>
        <end position="333"/>
    </location>
</feature>
<dbReference type="AlphaFoldDB" id="L1LEV0"/>
<dbReference type="KEGG" id="beq:BEWA_039090"/>
<dbReference type="SUPFAM" id="SSF57863">
    <property type="entry name" value="ArfGap/RecO-like zinc finger"/>
    <property type="match status" value="1"/>
</dbReference>
<name>L1LEV0_THEEQ</name>
<dbReference type="Pfam" id="PF01412">
    <property type="entry name" value="ArfGap"/>
    <property type="match status" value="1"/>
</dbReference>
<dbReference type="Proteomes" id="UP000031512">
    <property type="component" value="Unassembled WGS sequence"/>
</dbReference>
<keyword evidence="1" id="KW-0343">GTPase activation</keyword>
<evidence type="ECO:0000256" key="5">
    <source>
        <dbReference type="PROSITE-ProRule" id="PRU00288"/>
    </source>
</evidence>
<organism evidence="8 9">
    <name type="scientific">Theileria equi strain WA</name>
    <dbReference type="NCBI Taxonomy" id="1537102"/>
    <lineage>
        <taxon>Eukaryota</taxon>
        <taxon>Sar</taxon>
        <taxon>Alveolata</taxon>
        <taxon>Apicomplexa</taxon>
        <taxon>Aconoidasida</taxon>
        <taxon>Piroplasmida</taxon>
        <taxon>Theileriidae</taxon>
        <taxon>Theileria</taxon>
    </lineage>
</organism>
<dbReference type="GO" id="GO:0030100">
    <property type="term" value="P:regulation of endocytosis"/>
    <property type="evidence" value="ECO:0007669"/>
    <property type="project" value="TreeGrafter"/>
</dbReference>
<proteinExistence type="predicted"/>
<dbReference type="InterPro" id="IPR001164">
    <property type="entry name" value="ArfGAP_dom"/>
</dbReference>
<sequence length="333" mass="36668">MSSSAASNGNELIQLQELLSIEANNTCFDCGSIGPTWASLSHGSFICLTCSGIHRGFGLQTSFVKSVTMDTWSARQLLYMKNGGNANLKSFFDEYKITELPISARYKTEGAAYYRKRLRAIVDEAPLPPPLDPSIALQLESQHSEYVQGTPAPEAPKPAPKKSGFTNRHPEPQGDVFNTIGTAFGSFVQTAYANAEKAVSDIQTSAVMDQAKGMFEMSKSWIEVKGKKFAENIQDPEWWEENHCKARIGAQKMAFQLTSVASNAQDWFNRKFTGVSGQEEQFVYRQPETQVQSTETPPPTMSAPVGGSASIWSEPKDTDDSDPIMDHFKKVAP</sequence>
<dbReference type="GO" id="GO:0032012">
    <property type="term" value="P:regulation of ARF protein signal transduction"/>
    <property type="evidence" value="ECO:0007669"/>
    <property type="project" value="TreeGrafter"/>
</dbReference>
<dbReference type="InterPro" id="IPR038508">
    <property type="entry name" value="ArfGAP_dom_sf"/>
</dbReference>
<feature type="region of interest" description="Disordered" evidence="6">
    <location>
        <begin position="145"/>
        <end position="170"/>
    </location>
</feature>
<evidence type="ECO:0000313" key="8">
    <source>
        <dbReference type="EMBL" id="EKX73871.1"/>
    </source>
</evidence>
<evidence type="ECO:0000256" key="4">
    <source>
        <dbReference type="ARBA" id="ARBA00022833"/>
    </source>
</evidence>
<keyword evidence="9" id="KW-1185">Reference proteome</keyword>
<reference evidence="8 9" key="1">
    <citation type="journal article" date="2012" name="BMC Genomics">
        <title>Comparative genomic analysis and phylogenetic position of Theileria equi.</title>
        <authorList>
            <person name="Kappmeyer L.S."/>
            <person name="Thiagarajan M."/>
            <person name="Herndon D.R."/>
            <person name="Ramsay J.D."/>
            <person name="Caler E."/>
            <person name="Djikeng A."/>
            <person name="Gillespie J.J."/>
            <person name="Lau A.O."/>
            <person name="Roalson E.H."/>
            <person name="Silva J.C."/>
            <person name="Silva M.G."/>
            <person name="Suarez C.E."/>
            <person name="Ueti M.W."/>
            <person name="Nene V.M."/>
            <person name="Mealey R.H."/>
            <person name="Knowles D.P."/>
            <person name="Brayton K.A."/>
        </authorList>
    </citation>
    <scope>NUCLEOTIDE SEQUENCE [LARGE SCALE GENOMIC DNA]</scope>
    <source>
        <strain evidence="8 9">WA</strain>
    </source>
</reference>
<feature type="region of interest" description="Disordered" evidence="6">
    <location>
        <begin position="279"/>
        <end position="333"/>
    </location>
</feature>
<dbReference type="Gene3D" id="1.10.220.150">
    <property type="entry name" value="Arf GTPase activating protein"/>
    <property type="match status" value="1"/>
</dbReference>
<dbReference type="InterPro" id="IPR037278">
    <property type="entry name" value="ARFGAP/RecO"/>
</dbReference>
<dbReference type="GO" id="GO:0008270">
    <property type="term" value="F:zinc ion binding"/>
    <property type="evidence" value="ECO:0007669"/>
    <property type="project" value="UniProtKB-KW"/>
</dbReference>
<dbReference type="eggNOG" id="KOG0704">
    <property type="taxonomic scope" value="Eukaryota"/>
</dbReference>
<dbReference type="CDD" id="cd08830">
    <property type="entry name" value="ArfGap_ArfGap1"/>
    <property type="match status" value="1"/>
</dbReference>
<evidence type="ECO:0000256" key="1">
    <source>
        <dbReference type="ARBA" id="ARBA00022468"/>
    </source>
</evidence>
<dbReference type="GO" id="GO:0000139">
    <property type="term" value="C:Golgi membrane"/>
    <property type="evidence" value="ECO:0007669"/>
    <property type="project" value="TreeGrafter"/>
</dbReference>
<evidence type="ECO:0000313" key="9">
    <source>
        <dbReference type="Proteomes" id="UP000031512"/>
    </source>
</evidence>
<protein>
    <submittedName>
        <fullName evidence="8">ADP-ribosylation factor GTPase-activating, putative</fullName>
    </submittedName>
</protein>
<dbReference type="GeneID" id="15803235"/>
<evidence type="ECO:0000256" key="2">
    <source>
        <dbReference type="ARBA" id="ARBA00022723"/>
    </source>
</evidence>
<dbReference type="STRING" id="1537102.L1LEV0"/>
<dbReference type="VEuPathDB" id="PiroplasmaDB:BEWA_039090"/>